<keyword evidence="1" id="KW-1133">Transmembrane helix</keyword>
<gene>
    <name evidence="2" type="ORF">PJF56_04915</name>
</gene>
<dbReference type="RefSeq" id="WP_283761520.1">
    <property type="nucleotide sequence ID" value="NZ_JAQPOK010000037.1"/>
</dbReference>
<keyword evidence="3" id="KW-1185">Reference proteome</keyword>
<evidence type="ECO:0000313" key="2">
    <source>
        <dbReference type="EMBL" id="MDJ1178197.1"/>
    </source>
</evidence>
<dbReference type="InterPro" id="IPR020360">
    <property type="entry name" value="Uncharacterised_alr2393"/>
</dbReference>
<comment type="caution">
    <text evidence="2">The sequence shown here is derived from an EMBL/GenBank/DDBJ whole genome shotgun (WGS) entry which is preliminary data.</text>
</comment>
<name>A0ABT7BG88_9CYAN</name>
<evidence type="ECO:0000256" key="1">
    <source>
        <dbReference type="SAM" id="Phobius"/>
    </source>
</evidence>
<organism evidence="2 3">
    <name type="scientific">Roseofilum halophilum BLCC-M91</name>
    <dbReference type="NCBI Taxonomy" id="3022259"/>
    <lineage>
        <taxon>Bacteria</taxon>
        <taxon>Bacillati</taxon>
        <taxon>Cyanobacteriota</taxon>
        <taxon>Cyanophyceae</taxon>
        <taxon>Desertifilales</taxon>
        <taxon>Desertifilaceae</taxon>
        <taxon>Roseofilum</taxon>
        <taxon>Roseofilum halophilum</taxon>
    </lineage>
</organism>
<accession>A0ABT7BG88</accession>
<keyword evidence="1" id="KW-0812">Transmembrane</keyword>
<feature type="transmembrane region" description="Helical" evidence="1">
    <location>
        <begin position="44"/>
        <end position="61"/>
    </location>
</feature>
<dbReference type="EMBL" id="JAQPOK010000037">
    <property type="protein sequence ID" value="MDJ1178197.1"/>
    <property type="molecule type" value="Genomic_DNA"/>
</dbReference>
<evidence type="ECO:0000313" key="3">
    <source>
        <dbReference type="Proteomes" id="UP001231370"/>
    </source>
</evidence>
<dbReference type="Proteomes" id="UP001231370">
    <property type="component" value="Unassembled WGS sequence"/>
</dbReference>
<dbReference type="Pfam" id="PF17310">
    <property type="entry name" value="DUF5357"/>
    <property type="match status" value="1"/>
</dbReference>
<feature type="transmembrane region" description="Helical" evidence="1">
    <location>
        <begin position="17"/>
        <end position="35"/>
    </location>
</feature>
<protein>
    <submittedName>
        <fullName evidence="2">DUF5357 family protein</fullName>
    </submittedName>
</protein>
<reference evidence="2 3" key="1">
    <citation type="submission" date="2023-01" db="EMBL/GenBank/DDBJ databases">
        <title>Novel diversity within Roseofilum (Cyanobacteria; Desertifilaceae) from marine benthic mats with descriptions of four novel species.</title>
        <authorList>
            <person name="Wang Y."/>
            <person name="Berthold D.E."/>
            <person name="Hu J."/>
            <person name="Lefler F.W."/>
            <person name="Laughinghouse H.D. IV."/>
        </authorList>
    </citation>
    <scope>NUCLEOTIDE SEQUENCE [LARGE SCALE GENOMIC DNA]</scope>
    <source>
        <strain evidence="2 3">BLCC-M91</strain>
    </source>
</reference>
<keyword evidence="1" id="KW-0472">Membrane</keyword>
<feature type="transmembrane region" description="Helical" evidence="1">
    <location>
        <begin position="131"/>
        <end position="150"/>
    </location>
</feature>
<proteinExistence type="predicted"/>
<sequence>MKNLIQLFETLFSRPPTLWQILFITSFFFWMIAAVNPNTQQKEILALCGFLCLIYALWVILNQYSLRYFWIDLKPIIVGFVFCAIVSLKLNQFAQKVLWVSYPEVVAITQILPDLLRKPLEKDRLQLQKNIIILLSGLLISCWIYSYFMIDEWVSDHPKLVNQDMEESLFVIKLSLDNLRFRSD</sequence>
<feature type="transmembrane region" description="Helical" evidence="1">
    <location>
        <begin position="67"/>
        <end position="88"/>
    </location>
</feature>